<accession>A0A6J2U5B6</accession>
<protein>
    <submittedName>
        <fullName evidence="10">Uncharacterized protein LOC115629852</fullName>
    </submittedName>
</protein>
<keyword evidence="3 8" id="KW-0812">Transmembrane</keyword>
<keyword evidence="4 8" id="KW-1133">Transmembrane helix</keyword>
<feature type="transmembrane region" description="Helical" evidence="8">
    <location>
        <begin position="299"/>
        <end position="316"/>
    </location>
</feature>
<name>A0A6J2U5B6_DROLE</name>
<reference evidence="10" key="1">
    <citation type="submission" date="2025-08" db="UniProtKB">
        <authorList>
            <consortium name="RefSeq"/>
        </authorList>
    </citation>
    <scope>IDENTIFICATION</scope>
    <source>
        <strain evidence="10">11010-0011.00</strain>
        <tissue evidence="10">Whole body</tissue>
    </source>
</reference>
<evidence type="ECO:0000313" key="9">
    <source>
        <dbReference type="Proteomes" id="UP000504634"/>
    </source>
</evidence>
<dbReference type="InterPro" id="IPR052192">
    <property type="entry name" value="Insect_Ionotropic_Sensory_Rcpt"/>
</dbReference>
<keyword evidence="2" id="KW-1003">Cell membrane</keyword>
<evidence type="ECO:0000256" key="1">
    <source>
        <dbReference type="ARBA" id="ARBA00004651"/>
    </source>
</evidence>
<feature type="transmembrane region" description="Helical" evidence="8">
    <location>
        <begin position="6"/>
        <end position="29"/>
    </location>
</feature>
<dbReference type="PANTHER" id="PTHR42643">
    <property type="entry name" value="IONOTROPIC RECEPTOR 20A-RELATED"/>
    <property type="match status" value="1"/>
</dbReference>
<keyword evidence="7" id="KW-0325">Glycoprotein</keyword>
<dbReference type="RefSeq" id="XP_030382337.1">
    <property type="nucleotide sequence ID" value="XM_030526477.1"/>
</dbReference>
<evidence type="ECO:0000256" key="4">
    <source>
        <dbReference type="ARBA" id="ARBA00022989"/>
    </source>
</evidence>
<evidence type="ECO:0000256" key="7">
    <source>
        <dbReference type="ARBA" id="ARBA00023180"/>
    </source>
</evidence>
<feature type="transmembrane region" description="Helical" evidence="8">
    <location>
        <begin position="352"/>
        <end position="372"/>
    </location>
</feature>
<evidence type="ECO:0000256" key="6">
    <source>
        <dbReference type="ARBA" id="ARBA00023170"/>
    </source>
</evidence>
<organism evidence="9 10">
    <name type="scientific">Drosophila lebanonensis</name>
    <name type="common">Fruit fly</name>
    <name type="synonym">Scaptodrosophila lebanonensis</name>
    <dbReference type="NCBI Taxonomy" id="7225"/>
    <lineage>
        <taxon>Eukaryota</taxon>
        <taxon>Metazoa</taxon>
        <taxon>Ecdysozoa</taxon>
        <taxon>Arthropoda</taxon>
        <taxon>Hexapoda</taxon>
        <taxon>Insecta</taxon>
        <taxon>Pterygota</taxon>
        <taxon>Neoptera</taxon>
        <taxon>Endopterygota</taxon>
        <taxon>Diptera</taxon>
        <taxon>Brachycera</taxon>
        <taxon>Muscomorpha</taxon>
        <taxon>Ephydroidea</taxon>
        <taxon>Drosophilidae</taxon>
        <taxon>Scaptodrosophila</taxon>
    </lineage>
</organism>
<dbReference type="AlphaFoldDB" id="A0A6J2U5B6"/>
<comment type="subcellular location">
    <subcellularLocation>
        <location evidence="1">Cell membrane</location>
        <topology evidence="1">Multi-pass membrane protein</topology>
    </subcellularLocation>
</comment>
<dbReference type="GeneID" id="115629852"/>
<evidence type="ECO:0000256" key="2">
    <source>
        <dbReference type="ARBA" id="ARBA00022475"/>
    </source>
</evidence>
<keyword evidence="5 8" id="KW-0472">Membrane</keyword>
<dbReference type="GO" id="GO:0005886">
    <property type="term" value="C:plasma membrane"/>
    <property type="evidence" value="ECO:0007669"/>
    <property type="project" value="UniProtKB-SubCell"/>
</dbReference>
<evidence type="ECO:0000256" key="3">
    <source>
        <dbReference type="ARBA" id="ARBA00022692"/>
    </source>
</evidence>
<evidence type="ECO:0000256" key="8">
    <source>
        <dbReference type="SAM" id="Phobius"/>
    </source>
</evidence>
<dbReference type="Proteomes" id="UP000504634">
    <property type="component" value="Unplaced"/>
</dbReference>
<keyword evidence="6" id="KW-0675">Receptor</keyword>
<proteinExistence type="predicted"/>
<sequence>MRALSNIVSITVLFLMVIGAVESNVGTVLKNLQDELHFKTLVLFFNSSDHCPASFDIKTLGVLHLITSEKGKHYLNAYVDRDVLVMVCLWQGLENHQLSALYDSLQHMRATPTLLLLRHNMLPVLKQLFTECLMHKMLNVIALVDNEDVLYSYRAFPHFEIRQKRLSAEGLYFESKLKDLGGHAIRTMPDRIWPRTVVYNDSNSQRKVGGYIATLIHTFADYLNATLDINWNEELLFQGQIVNLTTAGALDLPMCLFGGNFSELTYPIELAKWQLMLPVEPSVEINTLFFMVYEMNTHLLISVVMLLLMVLVWTMQGVDGVLRPFNCIDQVLRGFLAQSFVMPLTCPLLTPAIIHSLIAFSGLMLTNMYVAYLQMLFFQPPTTPEVTTYEGIRRTGHKIFLYDEELSLVKTTMGLDFWTANKDIFKITSSFTELQRLRGNLNTTFIYPITTSLWPMLKERQSKLKRPLFRVSPHFIWLHFVVFGLPVEENSIYKDPFNDYLSWIHATGLLSHWYRCAFFEMVQLGQLPSYQLEQDTTNRDMAWEDLVWIWAIFLVCCGLNCSVFLAELLYFRYVSKSAKASISQCLRG</sequence>
<feature type="transmembrane region" description="Helical" evidence="8">
    <location>
        <begin position="468"/>
        <end position="487"/>
    </location>
</feature>
<evidence type="ECO:0000313" key="10">
    <source>
        <dbReference type="RefSeq" id="XP_030382337.1"/>
    </source>
</evidence>
<dbReference type="OrthoDB" id="7852744at2759"/>
<gene>
    <name evidence="10" type="primary">LOC115629852</name>
</gene>
<dbReference type="PANTHER" id="PTHR42643:SF41">
    <property type="entry name" value="IONOTROPIC RECEPTOR 20A-RELATED"/>
    <property type="match status" value="1"/>
</dbReference>
<feature type="transmembrane region" description="Helical" evidence="8">
    <location>
        <begin position="547"/>
        <end position="571"/>
    </location>
</feature>
<keyword evidence="9" id="KW-1185">Reference proteome</keyword>
<evidence type="ECO:0000256" key="5">
    <source>
        <dbReference type="ARBA" id="ARBA00023136"/>
    </source>
</evidence>